<name>A0A078MN10_9MICC</name>
<feature type="transmembrane region" description="Helical" evidence="1">
    <location>
        <begin position="64"/>
        <end position="92"/>
    </location>
</feature>
<proteinExistence type="predicted"/>
<feature type="transmembrane region" description="Helical" evidence="1">
    <location>
        <begin position="28"/>
        <end position="52"/>
    </location>
</feature>
<dbReference type="PATRIC" id="fig|1461584.3.peg.140"/>
<organism evidence="2">
    <name type="scientific">Arthrobacter saudimassiliensis</name>
    <dbReference type="NCBI Taxonomy" id="1461584"/>
    <lineage>
        <taxon>Bacteria</taxon>
        <taxon>Bacillati</taxon>
        <taxon>Actinomycetota</taxon>
        <taxon>Actinomycetes</taxon>
        <taxon>Micrococcales</taxon>
        <taxon>Micrococcaceae</taxon>
        <taxon>Arthrobacter</taxon>
    </lineage>
</organism>
<keyword evidence="1" id="KW-0812">Transmembrane</keyword>
<gene>
    <name evidence="2" type="ORF">BN1051_00144</name>
</gene>
<sequence length="120" mass="12768">MTPVPVPAPAGSSLRAEVLARGLHRVRLVLNAIVCLLVLAMVLIYVALLLGMPDIPLGPDETAMFGLLGTIAVVSFIAIIYGAPVILAVNVLDWGVTLYVRRAARRGLREESPVVKESEA</sequence>
<accession>A0A078MN10</accession>
<reference evidence="2" key="1">
    <citation type="submission" date="2014-07" db="EMBL/GenBank/DDBJ databases">
        <authorList>
            <person name="Urmite Genomes Urmite Genomes"/>
        </authorList>
    </citation>
    <scope>NUCLEOTIDE SEQUENCE</scope>
    <source>
        <strain evidence="2">11W110_air</strain>
    </source>
</reference>
<evidence type="ECO:0000256" key="1">
    <source>
        <dbReference type="SAM" id="Phobius"/>
    </source>
</evidence>
<protein>
    <submittedName>
        <fullName evidence="2">Uncharacterized protein</fullName>
    </submittedName>
</protein>
<dbReference type="AlphaFoldDB" id="A0A078MN10"/>
<keyword evidence="1" id="KW-1133">Transmembrane helix</keyword>
<evidence type="ECO:0000313" key="2">
    <source>
        <dbReference type="EMBL" id="CEA06812.1"/>
    </source>
</evidence>
<dbReference type="EMBL" id="LN483070">
    <property type="protein sequence ID" value="CEA06812.1"/>
    <property type="molecule type" value="Genomic_DNA"/>
</dbReference>
<keyword evidence="1" id="KW-0472">Membrane</keyword>